<keyword evidence="3" id="KW-0067">ATP-binding</keyword>
<evidence type="ECO:0000313" key="3">
    <source>
        <dbReference type="EMBL" id="MBC5696180.1"/>
    </source>
</evidence>
<gene>
    <name evidence="3" type="ORF">H8S02_09510</name>
</gene>
<evidence type="ECO:0000259" key="1">
    <source>
        <dbReference type="Pfam" id="PF13173"/>
    </source>
</evidence>
<evidence type="ECO:0000313" key="4">
    <source>
        <dbReference type="Proteomes" id="UP000641741"/>
    </source>
</evidence>
<evidence type="ECO:0000259" key="2">
    <source>
        <dbReference type="Pfam" id="PF13635"/>
    </source>
</evidence>
<keyword evidence="4" id="KW-1185">Reference proteome</keyword>
<dbReference type="Proteomes" id="UP000641741">
    <property type="component" value="Unassembled WGS sequence"/>
</dbReference>
<dbReference type="PANTHER" id="PTHR43566:SF2">
    <property type="entry name" value="DUF4143 DOMAIN-CONTAINING PROTEIN"/>
    <property type="match status" value="1"/>
</dbReference>
<name>A0ABR7GPD6_9FIRM</name>
<comment type="caution">
    <text evidence="3">The sequence shown here is derived from an EMBL/GenBank/DDBJ whole genome shotgun (WGS) entry which is preliminary data.</text>
</comment>
<dbReference type="RefSeq" id="WP_186970326.1">
    <property type="nucleotide sequence ID" value="NZ_JACOPK010000008.1"/>
</dbReference>
<dbReference type="EMBL" id="JACOPK010000008">
    <property type="protein sequence ID" value="MBC5696180.1"/>
    <property type="molecule type" value="Genomic_DNA"/>
</dbReference>
<dbReference type="InterPro" id="IPR041682">
    <property type="entry name" value="AAA_14"/>
</dbReference>
<sequence length="425" mass="47241">MNHLNYKPRIIDAKVEEYLSAFGAVCIEGPKWCGKTWTSAQHSKSEIYIGDPANNFQNRQLAELSPELVLTGEAPRLIDEWQEVPPLWDAVRYKVDQTAEKGQFILTGSATPNHKGVLHSGAGRIAKLRMRPMSLYESGDSSGQVSLEKLCHGEVTTAMTGEVDLTKLIELIIRGGWPGSLGLPLKQAMLLPAEYLNAVIDDDVYRIDGIRRDTQKMRLLLRSLARNESTTVTNRTLMRDIKAVDDEDIDGETVSAYLDIFKRLFITDNQPPFAAGIRSSVRIKQAEKRHFSDPSLACALLRATPAGLIGDLETLGFLFEALCERDLCIYAESFGANLYHYQDYQNQEIDAVIELADGQWCAFEIKLGANQIDTAAENLLKIKRQIEEDPRGKPPAVLCVLCGMSNAAYRRADGVFVVPITALKP</sequence>
<protein>
    <submittedName>
        <fullName evidence="3">ATP-binding protein</fullName>
    </submittedName>
</protein>
<dbReference type="Pfam" id="PF13635">
    <property type="entry name" value="DUF4143"/>
    <property type="match status" value="1"/>
</dbReference>
<dbReference type="InterPro" id="IPR025420">
    <property type="entry name" value="DUF4143"/>
</dbReference>
<organism evidence="3 4">
    <name type="scientific">Agathobaculum hominis</name>
    <dbReference type="NCBI Taxonomy" id="2763014"/>
    <lineage>
        <taxon>Bacteria</taxon>
        <taxon>Bacillati</taxon>
        <taxon>Bacillota</taxon>
        <taxon>Clostridia</taxon>
        <taxon>Eubacteriales</taxon>
        <taxon>Butyricicoccaceae</taxon>
        <taxon>Agathobaculum</taxon>
    </lineage>
</organism>
<reference evidence="3 4" key="1">
    <citation type="submission" date="2020-08" db="EMBL/GenBank/DDBJ databases">
        <title>Genome public.</title>
        <authorList>
            <person name="Liu C."/>
            <person name="Sun Q."/>
        </authorList>
    </citation>
    <scope>NUCLEOTIDE SEQUENCE [LARGE SCALE GENOMIC DNA]</scope>
    <source>
        <strain evidence="3 4">M2</strain>
    </source>
</reference>
<feature type="domain" description="AAA" evidence="1">
    <location>
        <begin position="24"/>
        <end position="137"/>
    </location>
</feature>
<dbReference type="Pfam" id="PF13173">
    <property type="entry name" value="AAA_14"/>
    <property type="match status" value="1"/>
</dbReference>
<feature type="domain" description="DUF4143" evidence="2">
    <location>
        <begin position="202"/>
        <end position="367"/>
    </location>
</feature>
<proteinExistence type="predicted"/>
<dbReference type="PANTHER" id="PTHR43566">
    <property type="entry name" value="CONSERVED PROTEIN"/>
    <property type="match status" value="1"/>
</dbReference>
<accession>A0ABR7GPD6</accession>
<keyword evidence="3" id="KW-0547">Nucleotide-binding</keyword>
<dbReference type="GO" id="GO:0005524">
    <property type="term" value="F:ATP binding"/>
    <property type="evidence" value="ECO:0007669"/>
    <property type="project" value="UniProtKB-KW"/>
</dbReference>